<comment type="subcellular location">
    <subcellularLocation>
        <location evidence="1">Nucleus</location>
    </subcellularLocation>
</comment>
<dbReference type="PROSITE" id="PS51183">
    <property type="entry name" value="JMJN"/>
    <property type="match status" value="1"/>
</dbReference>
<evidence type="ECO:0000256" key="4">
    <source>
        <dbReference type="ARBA" id="ARBA00022833"/>
    </source>
</evidence>
<dbReference type="InterPro" id="IPR019787">
    <property type="entry name" value="Znf_PHD-finger"/>
</dbReference>
<evidence type="ECO:0000313" key="10">
    <source>
        <dbReference type="EMBL" id="EPB85727.1"/>
    </source>
</evidence>
<dbReference type="Pfam" id="PF00628">
    <property type="entry name" value="PHD"/>
    <property type="match status" value="1"/>
</dbReference>
<dbReference type="FunCoup" id="S2JBA3">
    <property type="interactions" value="298"/>
</dbReference>
<keyword evidence="6" id="KW-0539">Nucleus</keyword>
<dbReference type="SMART" id="SM00558">
    <property type="entry name" value="JmjC"/>
    <property type="match status" value="1"/>
</dbReference>
<dbReference type="Pfam" id="PF02373">
    <property type="entry name" value="JmjC"/>
    <property type="match status" value="1"/>
</dbReference>
<dbReference type="VEuPathDB" id="FungiDB:HMPREF1544_07478"/>
<keyword evidence="5" id="KW-0408">Iron</keyword>
<name>S2JBA3_MUCC1</name>
<dbReference type="GO" id="GO:0003677">
    <property type="term" value="F:DNA binding"/>
    <property type="evidence" value="ECO:0007669"/>
    <property type="project" value="InterPro"/>
</dbReference>
<keyword evidence="3" id="KW-0863">Zinc-finger</keyword>
<evidence type="ECO:0008006" key="12">
    <source>
        <dbReference type="Google" id="ProtNLM"/>
    </source>
</evidence>
<dbReference type="SMART" id="SM00545">
    <property type="entry name" value="JmjN"/>
    <property type="match status" value="1"/>
</dbReference>
<dbReference type="InterPro" id="IPR003347">
    <property type="entry name" value="JmjC_dom"/>
</dbReference>
<evidence type="ECO:0000256" key="6">
    <source>
        <dbReference type="ARBA" id="ARBA00023242"/>
    </source>
</evidence>
<dbReference type="PROSITE" id="PS51184">
    <property type="entry name" value="JMJC"/>
    <property type="match status" value="1"/>
</dbReference>
<dbReference type="InterPro" id="IPR011011">
    <property type="entry name" value="Znf_FYVE_PHD"/>
</dbReference>
<organism evidence="10 11">
    <name type="scientific">Mucor circinelloides f. circinelloides (strain 1006PhL)</name>
    <name type="common">Mucormycosis agent</name>
    <name type="synonym">Calyptromyces circinelloides</name>
    <dbReference type="NCBI Taxonomy" id="1220926"/>
    <lineage>
        <taxon>Eukaryota</taxon>
        <taxon>Fungi</taxon>
        <taxon>Fungi incertae sedis</taxon>
        <taxon>Mucoromycota</taxon>
        <taxon>Mucoromycotina</taxon>
        <taxon>Mucoromycetes</taxon>
        <taxon>Mucorales</taxon>
        <taxon>Mucorineae</taxon>
        <taxon>Mucoraceae</taxon>
        <taxon>Mucor</taxon>
    </lineage>
</organism>
<dbReference type="SUPFAM" id="SSF51197">
    <property type="entry name" value="Clavaminate synthase-like"/>
    <property type="match status" value="1"/>
</dbReference>
<evidence type="ECO:0000256" key="7">
    <source>
        <dbReference type="SAM" id="MobiDB-lite"/>
    </source>
</evidence>
<dbReference type="Proteomes" id="UP000014254">
    <property type="component" value="Unassembled WGS sequence"/>
</dbReference>
<feature type="region of interest" description="Disordered" evidence="7">
    <location>
        <begin position="589"/>
        <end position="619"/>
    </location>
</feature>
<gene>
    <name evidence="10" type="ORF">HMPREF1544_07478</name>
</gene>
<dbReference type="GO" id="GO:0008270">
    <property type="term" value="F:zinc ion binding"/>
    <property type="evidence" value="ECO:0007669"/>
    <property type="project" value="UniProtKB-KW"/>
</dbReference>
<dbReference type="SUPFAM" id="SSF57903">
    <property type="entry name" value="FYVE/PHD zinc finger"/>
    <property type="match status" value="1"/>
</dbReference>
<evidence type="ECO:0000256" key="3">
    <source>
        <dbReference type="ARBA" id="ARBA00022771"/>
    </source>
</evidence>
<proteinExistence type="predicted"/>
<keyword evidence="4" id="KW-0862">Zinc</keyword>
<evidence type="ECO:0000313" key="11">
    <source>
        <dbReference type="Proteomes" id="UP000014254"/>
    </source>
</evidence>
<dbReference type="GO" id="GO:0005634">
    <property type="term" value="C:nucleus"/>
    <property type="evidence" value="ECO:0007669"/>
    <property type="project" value="UniProtKB-SubCell"/>
</dbReference>
<dbReference type="PANTHER" id="PTHR10694">
    <property type="entry name" value="LYSINE-SPECIFIC DEMETHYLASE"/>
    <property type="match status" value="1"/>
</dbReference>
<keyword evidence="11" id="KW-1185">Reference proteome</keyword>
<evidence type="ECO:0000256" key="5">
    <source>
        <dbReference type="ARBA" id="ARBA00023004"/>
    </source>
</evidence>
<dbReference type="InterPro" id="IPR036431">
    <property type="entry name" value="ARID_dom_sf"/>
</dbReference>
<evidence type="ECO:0000259" key="9">
    <source>
        <dbReference type="PROSITE" id="PS51184"/>
    </source>
</evidence>
<dbReference type="Gene3D" id="2.60.120.650">
    <property type="entry name" value="Cupin"/>
    <property type="match status" value="1"/>
</dbReference>
<dbReference type="AlphaFoldDB" id="S2JBA3"/>
<dbReference type="GO" id="GO:0034647">
    <property type="term" value="F:histone H3K4me/H3K4me2/H3K4me3 demethylase activity"/>
    <property type="evidence" value="ECO:0007669"/>
    <property type="project" value="TreeGrafter"/>
</dbReference>
<accession>S2JBA3</accession>
<sequence>MLRETKDTAQTAYNSETAPFDLSTVKTKSQEPQSGKSSRLFGIKEDPTFYPTKEEFKDPLAYIESLEGLGSKYGIIKIVPPADYHLKFSLNMESFRFKTRVQKLNKIEGETRTVVNYLEQVQRYYKLKGKSTTYIPKLDKKRHQSLQIEKRGCPPELGYVRKNWTRLSNTFKTVYQKVILPYETWYGKHKRNSSKKLNGLNTGIIIEDEKCEVCNKDENEDSLLLCDNRAFHTYCLNPPHSSVPKADWPSFENVAAVGRDYGFKDGKEYSLSDFQTVCDDFKANHFKKTRPEGSSSSVTEDECEREFWRLVSDPNEACQVEYGADLHGSLSSAFSTADPMSGPWNLNAISVAPQSLFTDIKFDISSLMMPRLYIGSCFSAFGWHNEDHYTGSISYMHWGETKTWYSVSGYDSAGFQDAMRKTVPELFKQQPDLISQRATMLSPERLKKKDVPVYAIDQRPGEFVVTYPQAYHSGFNHGFNMSETVNFANRPPVFTLRPKVKAEPKQPSSREIAMNLLKKKNQIFRAPSSSVKPSAIKLLKSIRRYYQPIFLSSSSSSRSALARASASAPPFTFSSIHYFLTLCNIASTSHSPTTSLSKKRKHNQDDSDNDNIKPSKTSN</sequence>
<dbReference type="PANTHER" id="PTHR10694:SF33">
    <property type="entry name" value="LYSINE-SPECIFIC DEMETHYLASE 5"/>
    <property type="match status" value="1"/>
</dbReference>
<feature type="domain" description="JmjN" evidence="8">
    <location>
        <begin position="46"/>
        <end position="87"/>
    </location>
</feature>
<evidence type="ECO:0000256" key="1">
    <source>
        <dbReference type="ARBA" id="ARBA00004123"/>
    </source>
</evidence>
<reference evidence="11" key="1">
    <citation type="submission" date="2013-05" db="EMBL/GenBank/DDBJ databases">
        <title>The Genome sequence of Mucor circinelloides f. circinelloides 1006PhL.</title>
        <authorList>
            <consortium name="The Broad Institute Genomics Platform"/>
            <person name="Cuomo C."/>
            <person name="Earl A."/>
            <person name="Findley K."/>
            <person name="Lee S.C."/>
            <person name="Walker B."/>
            <person name="Young S."/>
            <person name="Zeng Q."/>
            <person name="Gargeya S."/>
            <person name="Fitzgerald M."/>
            <person name="Haas B."/>
            <person name="Abouelleil A."/>
            <person name="Allen A.W."/>
            <person name="Alvarado L."/>
            <person name="Arachchi H.M."/>
            <person name="Berlin A.M."/>
            <person name="Chapman S.B."/>
            <person name="Gainer-Dewar J."/>
            <person name="Goldberg J."/>
            <person name="Griggs A."/>
            <person name="Gujja S."/>
            <person name="Hansen M."/>
            <person name="Howarth C."/>
            <person name="Imamovic A."/>
            <person name="Ireland A."/>
            <person name="Larimer J."/>
            <person name="McCowan C."/>
            <person name="Murphy C."/>
            <person name="Pearson M."/>
            <person name="Poon T.W."/>
            <person name="Priest M."/>
            <person name="Roberts A."/>
            <person name="Saif S."/>
            <person name="Shea T."/>
            <person name="Sisk P."/>
            <person name="Sykes S."/>
            <person name="Wortman J."/>
            <person name="Nusbaum C."/>
            <person name="Birren B."/>
        </authorList>
    </citation>
    <scope>NUCLEOTIDE SEQUENCE [LARGE SCALE GENOMIC DNA]</scope>
    <source>
        <strain evidence="11">1006PhL</strain>
    </source>
</reference>
<dbReference type="EMBL" id="KE124005">
    <property type="protein sequence ID" value="EPB85727.1"/>
    <property type="molecule type" value="Genomic_DNA"/>
</dbReference>
<dbReference type="Pfam" id="PF02375">
    <property type="entry name" value="JmjN"/>
    <property type="match status" value="1"/>
</dbReference>
<dbReference type="InterPro" id="IPR013083">
    <property type="entry name" value="Znf_RING/FYVE/PHD"/>
</dbReference>
<evidence type="ECO:0000256" key="2">
    <source>
        <dbReference type="ARBA" id="ARBA00022723"/>
    </source>
</evidence>
<dbReference type="GO" id="GO:0000785">
    <property type="term" value="C:chromatin"/>
    <property type="evidence" value="ECO:0007669"/>
    <property type="project" value="TreeGrafter"/>
</dbReference>
<dbReference type="GO" id="GO:0006355">
    <property type="term" value="P:regulation of DNA-templated transcription"/>
    <property type="evidence" value="ECO:0007669"/>
    <property type="project" value="TreeGrafter"/>
</dbReference>
<dbReference type="InParanoid" id="S2JBA3"/>
<dbReference type="STRING" id="1220926.S2JBA3"/>
<feature type="domain" description="JmjC" evidence="9">
    <location>
        <begin position="338"/>
        <end position="504"/>
    </location>
</feature>
<dbReference type="SUPFAM" id="SSF46774">
    <property type="entry name" value="ARID-like"/>
    <property type="match status" value="1"/>
</dbReference>
<keyword evidence="2" id="KW-0479">Metal-binding</keyword>
<evidence type="ECO:0000259" key="8">
    <source>
        <dbReference type="PROSITE" id="PS51183"/>
    </source>
</evidence>
<dbReference type="Gene3D" id="3.30.40.10">
    <property type="entry name" value="Zinc/RING finger domain, C3HC4 (zinc finger)"/>
    <property type="match status" value="1"/>
</dbReference>
<protein>
    <recommendedName>
        <fullName evidence="12">JmjC domain-containing protein</fullName>
    </recommendedName>
</protein>
<dbReference type="eggNOG" id="KOG1246">
    <property type="taxonomic scope" value="Eukaryota"/>
</dbReference>
<dbReference type="OrthoDB" id="1678912at2759"/>
<dbReference type="InterPro" id="IPR003349">
    <property type="entry name" value="JmjN"/>
</dbReference>